<organism evidence="1 2">
    <name type="scientific">Virgibacillus halodenitrificans</name>
    <name type="common">Bacillus halodenitrificans</name>
    <dbReference type="NCBI Taxonomy" id="1482"/>
    <lineage>
        <taxon>Bacteria</taxon>
        <taxon>Bacillati</taxon>
        <taxon>Bacillota</taxon>
        <taxon>Bacilli</taxon>
        <taxon>Bacillales</taxon>
        <taxon>Bacillaceae</taxon>
        <taxon>Virgibacillus</taxon>
    </lineage>
</organism>
<comment type="caution">
    <text evidence="1">The sequence shown here is derived from an EMBL/GenBank/DDBJ whole genome shotgun (WGS) entry which is preliminary data.</text>
</comment>
<sequence length="46" mass="5473">MKLYILLVDSIFLFDKQEPLAQLVEQRVIHLPNKLRSNPDAQDFFE</sequence>
<dbReference type="Proteomes" id="UP000621631">
    <property type="component" value="Unassembled WGS sequence"/>
</dbReference>
<keyword evidence="2" id="KW-1185">Reference proteome</keyword>
<reference evidence="1 2" key="1">
    <citation type="submission" date="2020-09" db="EMBL/GenBank/DDBJ databases">
        <title>Draft Genome Sequences of Oil-Oxidizing Bacteria Halomonas titanicae, Marinobacter lutaoensis, and Virgibacillus halodenitrificans Isolated from Highly Saline Environments.</title>
        <authorList>
            <person name="Grouzdev D.S."/>
            <person name="Sokolova D.S."/>
            <person name="Semenova E.M."/>
            <person name="Borzenkov I.A."/>
            <person name="Bidzhieva S.K."/>
            <person name="Poltaraus A.B."/>
            <person name="Nazina T.N."/>
        </authorList>
    </citation>
    <scope>NUCLEOTIDE SEQUENCE [LARGE SCALE GENOMIC DNA]</scope>
    <source>
        <strain evidence="1 2">VKM B-3472D</strain>
    </source>
</reference>
<gene>
    <name evidence="1" type="ORF">IC602_11200</name>
</gene>
<evidence type="ECO:0000313" key="1">
    <source>
        <dbReference type="EMBL" id="MBD1223168.1"/>
    </source>
</evidence>
<dbReference type="EMBL" id="JACWEZ010000005">
    <property type="protein sequence ID" value="MBD1223168.1"/>
    <property type="molecule type" value="Genomic_DNA"/>
</dbReference>
<accession>A0ABR7VMN4</accession>
<evidence type="ECO:0000313" key="2">
    <source>
        <dbReference type="Proteomes" id="UP000621631"/>
    </source>
</evidence>
<proteinExistence type="predicted"/>
<protein>
    <submittedName>
        <fullName evidence="1">Uncharacterized protein</fullName>
    </submittedName>
</protein>
<name>A0ABR7VMN4_VIRHA</name>